<evidence type="ECO:0000313" key="1">
    <source>
        <dbReference type="EMBL" id="VDN04549.1"/>
    </source>
</evidence>
<accession>A0A0N5D2L8</accession>
<evidence type="ECO:0000313" key="3">
    <source>
        <dbReference type="WBParaSite" id="TCLT_0000713301-mRNA-1"/>
    </source>
</evidence>
<gene>
    <name evidence="1" type="ORF">TCLT_LOCUS7122</name>
</gene>
<proteinExistence type="predicted"/>
<dbReference type="EMBL" id="UYYF01004477">
    <property type="protein sequence ID" value="VDN04549.1"/>
    <property type="molecule type" value="Genomic_DNA"/>
</dbReference>
<dbReference type="WBParaSite" id="TCLT_0000713301-mRNA-1">
    <property type="protein sequence ID" value="TCLT_0000713301-mRNA-1"/>
    <property type="gene ID" value="TCLT_0000713301"/>
</dbReference>
<reference evidence="3" key="1">
    <citation type="submission" date="2017-02" db="UniProtKB">
        <authorList>
            <consortium name="WormBaseParasite"/>
        </authorList>
    </citation>
    <scope>IDENTIFICATION</scope>
</reference>
<name>A0A0N5D2L8_THECL</name>
<keyword evidence="2" id="KW-1185">Reference proteome</keyword>
<protein>
    <submittedName>
        <fullName evidence="3">DUF4206 domain-containing protein</fullName>
    </submittedName>
</protein>
<reference evidence="1 2" key="2">
    <citation type="submission" date="2018-11" db="EMBL/GenBank/DDBJ databases">
        <authorList>
            <consortium name="Pathogen Informatics"/>
        </authorList>
    </citation>
    <scope>NUCLEOTIDE SEQUENCE [LARGE SCALE GENOMIC DNA]</scope>
</reference>
<dbReference type="Proteomes" id="UP000276776">
    <property type="component" value="Unassembled WGS sequence"/>
</dbReference>
<dbReference type="AlphaFoldDB" id="A0A0N5D2L8"/>
<organism evidence="3">
    <name type="scientific">Thelazia callipaeda</name>
    <name type="common">Oriental eyeworm</name>
    <name type="synonym">Parasitic nematode</name>
    <dbReference type="NCBI Taxonomy" id="103827"/>
    <lineage>
        <taxon>Eukaryota</taxon>
        <taxon>Metazoa</taxon>
        <taxon>Ecdysozoa</taxon>
        <taxon>Nematoda</taxon>
        <taxon>Chromadorea</taxon>
        <taxon>Rhabditida</taxon>
        <taxon>Spirurina</taxon>
        <taxon>Spiruromorpha</taxon>
        <taxon>Thelazioidea</taxon>
        <taxon>Thelaziidae</taxon>
        <taxon>Thelazia</taxon>
    </lineage>
</organism>
<sequence length="458" mass="53794">MQDELCGNEFHKCQKRNEETLRVYAIAESFQTNYTAQMIIRDIRDKMMSFDSLGMNPRKDVSLEDVLKHLLSVTINAIQAKSTEELEKLEGRMPNVGIVSIYGSYLVGAFLRDIVFILVHKSLNAVPAVITIYSSNNEVLDVSKELKILDTVCYHTRQLRPGDARFFMFTAESIRALLIRSKSPDIYMKSPDMQIFVCEDHLQFFNICLKLRKLLSALDELTRTLHEWQKSIYPDNPYDTPTPGFLLVDHLQEIIGGQPTAFIASHQFGHEEQLSKEPWYWAYLLARRCGPIHCLNNKYGSLLEEFREQSRSFYIRIFRLKMQHRDLIQNYARRKDLIIKTIRMRNGKNVLDNLITTINYIWRISTEELYYIELSIETLISTIQYELCPALETLYQELFKLWTDGWIRQEVRRFKLLIDIYYQNIEAPSEKYVSSCEKRLAFIALTGYRIDMVLKSCF</sequence>
<evidence type="ECO:0000313" key="2">
    <source>
        <dbReference type="Proteomes" id="UP000276776"/>
    </source>
</evidence>